<dbReference type="PANTHER" id="PTHR47055">
    <property type="entry name" value="DDE_TNP_1_7 DOMAIN-CONTAINING PROTEIN"/>
    <property type="match status" value="1"/>
</dbReference>
<protein>
    <recommendedName>
        <fullName evidence="2">PiggyBac transposable element-derived protein domain-containing protein</fullName>
    </recommendedName>
</protein>
<dbReference type="InterPro" id="IPR029526">
    <property type="entry name" value="PGBD"/>
</dbReference>
<keyword evidence="4" id="KW-1185">Reference proteome</keyword>
<dbReference type="EMBL" id="JAJSOF020000003">
    <property type="protein sequence ID" value="KAJ4449676.1"/>
    <property type="molecule type" value="Genomic_DNA"/>
</dbReference>
<dbReference type="PANTHER" id="PTHR47055:SF3">
    <property type="entry name" value="PHORBOL-ESTER_DAG-TYPE DOMAIN-CONTAINING PROTEIN"/>
    <property type="match status" value="1"/>
</dbReference>
<organism evidence="3 4">
    <name type="scientific">Periplaneta americana</name>
    <name type="common">American cockroach</name>
    <name type="synonym">Blatta americana</name>
    <dbReference type="NCBI Taxonomy" id="6978"/>
    <lineage>
        <taxon>Eukaryota</taxon>
        <taxon>Metazoa</taxon>
        <taxon>Ecdysozoa</taxon>
        <taxon>Arthropoda</taxon>
        <taxon>Hexapoda</taxon>
        <taxon>Insecta</taxon>
        <taxon>Pterygota</taxon>
        <taxon>Neoptera</taxon>
        <taxon>Polyneoptera</taxon>
        <taxon>Dictyoptera</taxon>
        <taxon>Blattodea</taxon>
        <taxon>Blattoidea</taxon>
        <taxon>Blattidae</taxon>
        <taxon>Blattinae</taxon>
        <taxon>Periplaneta</taxon>
    </lineage>
</organism>
<evidence type="ECO:0000259" key="2">
    <source>
        <dbReference type="Pfam" id="PF13843"/>
    </source>
</evidence>
<proteinExistence type="predicted"/>
<feature type="region of interest" description="Disordered" evidence="1">
    <location>
        <begin position="69"/>
        <end position="91"/>
    </location>
</feature>
<dbReference type="Pfam" id="PF13843">
    <property type="entry name" value="DDE_Tnp_1_7"/>
    <property type="match status" value="1"/>
</dbReference>
<name>A0ABQ8TU90_PERAM</name>
<accession>A0ABQ8TU90</accession>
<evidence type="ECO:0000313" key="3">
    <source>
        <dbReference type="EMBL" id="KAJ4449676.1"/>
    </source>
</evidence>
<feature type="domain" description="PiggyBac transposable element-derived protein" evidence="2">
    <location>
        <begin position="2"/>
        <end position="118"/>
    </location>
</feature>
<dbReference type="InterPro" id="IPR052638">
    <property type="entry name" value="PiggyBac_TE-derived"/>
</dbReference>
<comment type="caution">
    <text evidence="3">The sequence shown here is derived from an EMBL/GenBank/DDBJ whole genome shotgun (WGS) entry which is preliminary data.</text>
</comment>
<dbReference type="Proteomes" id="UP001148838">
    <property type="component" value="Unassembled WGS sequence"/>
</dbReference>
<sequence length="119" mass="13657">LENLTKRNFRACGTVRENRTNKCPLVATNELKRKDRGTFDYKSDGKIICVKWNDNGVVTVASNHFTATPVQKTHRRAKSENKKEVQQPNLIHKYNLGMGGVDQLDRLASSYRPRLRSKK</sequence>
<gene>
    <name evidence="3" type="ORF">ANN_01080</name>
</gene>
<reference evidence="3 4" key="1">
    <citation type="journal article" date="2022" name="Allergy">
        <title>Genome assembly and annotation of Periplaneta americana reveal a comprehensive cockroach allergen profile.</title>
        <authorList>
            <person name="Wang L."/>
            <person name="Xiong Q."/>
            <person name="Saelim N."/>
            <person name="Wang L."/>
            <person name="Nong W."/>
            <person name="Wan A.T."/>
            <person name="Shi M."/>
            <person name="Liu X."/>
            <person name="Cao Q."/>
            <person name="Hui J.H.L."/>
            <person name="Sookrung N."/>
            <person name="Leung T.F."/>
            <person name="Tungtrongchitr A."/>
            <person name="Tsui S.K.W."/>
        </authorList>
    </citation>
    <scope>NUCLEOTIDE SEQUENCE [LARGE SCALE GENOMIC DNA]</scope>
    <source>
        <strain evidence="3">PWHHKU_190912</strain>
    </source>
</reference>
<evidence type="ECO:0000313" key="4">
    <source>
        <dbReference type="Proteomes" id="UP001148838"/>
    </source>
</evidence>
<feature type="non-terminal residue" evidence="3">
    <location>
        <position position="1"/>
    </location>
</feature>
<evidence type="ECO:0000256" key="1">
    <source>
        <dbReference type="SAM" id="MobiDB-lite"/>
    </source>
</evidence>